<evidence type="ECO:0000256" key="1">
    <source>
        <dbReference type="ARBA" id="ARBA00023015"/>
    </source>
</evidence>
<keyword evidence="3" id="KW-0804">Transcription</keyword>
<name>M0B2S6_NATA1</name>
<keyword evidence="2" id="KW-0238">DNA-binding</keyword>
<gene>
    <name evidence="6" type="ORF">C481_02822</name>
</gene>
<reference evidence="6 7" key="1">
    <citation type="journal article" date="2014" name="PLoS Genet.">
        <title>Phylogenetically driven sequencing of extremely halophilic archaea reveals strategies for static and dynamic osmo-response.</title>
        <authorList>
            <person name="Becker E.A."/>
            <person name="Seitzer P.M."/>
            <person name="Tritt A."/>
            <person name="Larsen D."/>
            <person name="Krusor M."/>
            <person name="Yao A.I."/>
            <person name="Wu D."/>
            <person name="Madern D."/>
            <person name="Eisen J.A."/>
            <person name="Darling A.E."/>
            <person name="Facciotti M.T."/>
        </authorList>
    </citation>
    <scope>NUCLEOTIDE SEQUENCE [LARGE SCALE GENOMIC DNA]</scope>
    <source>
        <strain evidence="6 7">DSM 12278</strain>
    </source>
</reference>
<dbReference type="Gene3D" id="1.10.10.10">
    <property type="entry name" value="Winged helix-like DNA-binding domain superfamily/Winged helix DNA-binding domain"/>
    <property type="match status" value="1"/>
</dbReference>
<dbReference type="InterPro" id="IPR005471">
    <property type="entry name" value="Tscrpt_reg_IclR_N"/>
</dbReference>
<comment type="caution">
    <text evidence="6">The sequence shown here is derived from an EMBL/GenBank/DDBJ whole genome shotgun (WGS) entry which is preliminary data.</text>
</comment>
<dbReference type="SUPFAM" id="SSF46785">
    <property type="entry name" value="Winged helix' DNA-binding domain"/>
    <property type="match status" value="1"/>
</dbReference>
<feature type="domain" description="IclR-ED" evidence="5">
    <location>
        <begin position="89"/>
        <end position="272"/>
    </location>
</feature>
<dbReference type="EMBL" id="AOIO01000009">
    <property type="protein sequence ID" value="ELZ05216.1"/>
    <property type="molecule type" value="Genomic_DNA"/>
</dbReference>
<dbReference type="PROSITE" id="PS51077">
    <property type="entry name" value="HTH_ICLR"/>
    <property type="match status" value="1"/>
</dbReference>
<dbReference type="Pfam" id="PF09339">
    <property type="entry name" value="HTH_IclR"/>
    <property type="match status" value="1"/>
</dbReference>
<accession>M0B2S6</accession>
<dbReference type="Pfam" id="PF01614">
    <property type="entry name" value="IclR_C"/>
    <property type="match status" value="1"/>
</dbReference>
<dbReference type="InterPro" id="IPR050707">
    <property type="entry name" value="HTH_MetabolicPath_Reg"/>
</dbReference>
<dbReference type="PANTHER" id="PTHR30136">
    <property type="entry name" value="HELIX-TURN-HELIX TRANSCRIPTIONAL REGULATOR, ICLR FAMILY"/>
    <property type="match status" value="1"/>
</dbReference>
<dbReference type="InterPro" id="IPR029016">
    <property type="entry name" value="GAF-like_dom_sf"/>
</dbReference>
<dbReference type="SUPFAM" id="SSF55781">
    <property type="entry name" value="GAF domain-like"/>
    <property type="match status" value="1"/>
</dbReference>
<feature type="domain" description="HTH iclR-type" evidence="4">
    <location>
        <begin position="29"/>
        <end position="88"/>
    </location>
</feature>
<keyword evidence="7" id="KW-1185">Reference proteome</keyword>
<evidence type="ECO:0000313" key="6">
    <source>
        <dbReference type="EMBL" id="ELZ05216.1"/>
    </source>
</evidence>
<proteinExistence type="predicted"/>
<dbReference type="Proteomes" id="UP000011554">
    <property type="component" value="Unassembled WGS sequence"/>
</dbReference>
<protein>
    <submittedName>
        <fullName evidence="6">ArcR family transcription regulator</fullName>
    </submittedName>
</protein>
<dbReference type="InterPro" id="IPR036390">
    <property type="entry name" value="WH_DNA-bd_sf"/>
</dbReference>
<dbReference type="GO" id="GO:0045892">
    <property type="term" value="P:negative regulation of DNA-templated transcription"/>
    <property type="evidence" value="ECO:0007669"/>
    <property type="project" value="TreeGrafter"/>
</dbReference>
<organism evidence="6 7">
    <name type="scientific">Natrialba asiatica (strain ATCC 700177 / DSM 12278 / JCM 9576 / FERM P-10747 / NBRC 102637 / 172P1)</name>
    <dbReference type="NCBI Taxonomy" id="29540"/>
    <lineage>
        <taxon>Archaea</taxon>
        <taxon>Methanobacteriati</taxon>
        <taxon>Methanobacteriota</taxon>
        <taxon>Stenosarchaea group</taxon>
        <taxon>Halobacteria</taxon>
        <taxon>Halobacteriales</taxon>
        <taxon>Natrialbaceae</taxon>
        <taxon>Natrialba</taxon>
    </lineage>
</organism>
<keyword evidence="1" id="KW-0805">Transcription regulation</keyword>
<dbReference type="PATRIC" id="fig|29540.5.peg.583"/>
<dbReference type="InterPro" id="IPR036388">
    <property type="entry name" value="WH-like_DNA-bd_sf"/>
</dbReference>
<dbReference type="AlphaFoldDB" id="M0B2S6"/>
<evidence type="ECO:0000259" key="5">
    <source>
        <dbReference type="PROSITE" id="PS51078"/>
    </source>
</evidence>
<evidence type="ECO:0000313" key="7">
    <source>
        <dbReference type="Proteomes" id="UP000011554"/>
    </source>
</evidence>
<dbReference type="STRING" id="29540.C481_02822"/>
<dbReference type="GO" id="GO:0003700">
    <property type="term" value="F:DNA-binding transcription factor activity"/>
    <property type="evidence" value="ECO:0007669"/>
    <property type="project" value="TreeGrafter"/>
</dbReference>
<evidence type="ECO:0000256" key="2">
    <source>
        <dbReference type="ARBA" id="ARBA00023125"/>
    </source>
</evidence>
<dbReference type="Gene3D" id="3.30.450.40">
    <property type="match status" value="1"/>
</dbReference>
<dbReference type="PANTHER" id="PTHR30136:SF35">
    <property type="entry name" value="HTH-TYPE TRANSCRIPTIONAL REGULATOR RV1719"/>
    <property type="match status" value="1"/>
</dbReference>
<dbReference type="PROSITE" id="PS51078">
    <property type="entry name" value="ICLR_ED"/>
    <property type="match status" value="1"/>
</dbReference>
<evidence type="ECO:0000259" key="4">
    <source>
        <dbReference type="PROSITE" id="PS51077"/>
    </source>
</evidence>
<sequence length="274" mass="30379">MVSPSTIIERLNSPFVFGGTMTTGGTPTMTSVLRAFDIIAVLWEVKRAGPSEIATRMSIPKSTAHAYLRTLAETDYVVNDGGEYSLSYRFLMTGSRIKHRNSLFRVSEQLLAELAVETDELVTLVVEQHDETVILHTERGDRSLELGLYSGMTTPLHTNATGKAILAQLPDERVGEIIETQGLEPVTEQTITDERVLRSELADIRDAGHAVDWNQQVVGMGLVGIPINIDEQVAGAVGIVTPTERIKNEEYRRTLLQKLQETVDSITIKYRYGH</sequence>
<dbReference type="InterPro" id="IPR014757">
    <property type="entry name" value="Tscrpt_reg_IclR_C"/>
</dbReference>
<dbReference type="SMART" id="SM00346">
    <property type="entry name" value="HTH_ICLR"/>
    <property type="match status" value="1"/>
</dbReference>
<dbReference type="GO" id="GO:0003677">
    <property type="term" value="F:DNA binding"/>
    <property type="evidence" value="ECO:0007669"/>
    <property type="project" value="UniProtKB-KW"/>
</dbReference>
<dbReference type="eggNOG" id="arCOG02798">
    <property type="taxonomic scope" value="Archaea"/>
</dbReference>
<evidence type="ECO:0000256" key="3">
    <source>
        <dbReference type="ARBA" id="ARBA00023163"/>
    </source>
</evidence>